<proteinExistence type="predicted"/>
<dbReference type="KEGG" id="hpel:HZS54_07125"/>
<evidence type="ECO:0000313" key="3">
    <source>
        <dbReference type="Proteomes" id="UP000509346"/>
    </source>
</evidence>
<dbReference type="InterPro" id="IPR045397">
    <property type="entry name" value="TumE-like"/>
</dbReference>
<evidence type="ECO:0000256" key="1">
    <source>
        <dbReference type="SAM" id="MobiDB-lite"/>
    </source>
</evidence>
<feature type="region of interest" description="Disordered" evidence="1">
    <location>
        <begin position="72"/>
        <end position="99"/>
    </location>
</feature>
<dbReference type="EMBL" id="CP058909">
    <property type="protein sequence ID" value="QLH84932.1"/>
    <property type="molecule type" value="Genomic_DNA"/>
</dbReference>
<name>A0A7D5TWL4_9EURY</name>
<protein>
    <submittedName>
        <fullName evidence="2">Uncharacterized protein</fullName>
    </submittedName>
</protein>
<keyword evidence="3" id="KW-1185">Reference proteome</keyword>
<gene>
    <name evidence="2" type="ORF">HZS54_07125</name>
</gene>
<dbReference type="Pfam" id="PF20126">
    <property type="entry name" value="TumE"/>
    <property type="match status" value="1"/>
</dbReference>
<dbReference type="AlphaFoldDB" id="A0A7D5TWL4"/>
<reference evidence="2 3" key="1">
    <citation type="submission" date="2020-07" db="EMBL/GenBank/DDBJ databases">
        <title>Halosimplex litoreum sp. nov. and Halosimplex rubrum sp. nov., isolated from different salt environments.</title>
        <authorList>
            <person name="Cui H."/>
        </authorList>
    </citation>
    <scope>NUCLEOTIDE SEQUENCE [LARGE SCALE GENOMIC DNA]</scope>
    <source>
        <strain evidence="2 3">R2</strain>
    </source>
</reference>
<dbReference type="Proteomes" id="UP000509346">
    <property type="component" value="Chromosome"/>
</dbReference>
<sequence length="125" mass="14347">MGRRARSHDLVTGWSLRPDGVSPRRLELRLDDDQYPVAVDAARLDVRWYEGGDYTFHYVESRSADRWQCRWDRHPKPEAPSAHFHPPPDASSAVEPSDLDDSHQLGALFDVLDWVSERLSTLHGN</sequence>
<evidence type="ECO:0000313" key="2">
    <source>
        <dbReference type="EMBL" id="QLH84932.1"/>
    </source>
</evidence>
<organism evidence="2 3">
    <name type="scientific">Halosimplex pelagicum</name>
    <dbReference type="NCBI Taxonomy" id="869886"/>
    <lineage>
        <taxon>Archaea</taxon>
        <taxon>Methanobacteriati</taxon>
        <taxon>Methanobacteriota</taxon>
        <taxon>Stenosarchaea group</taxon>
        <taxon>Halobacteria</taxon>
        <taxon>Halobacteriales</taxon>
        <taxon>Haloarculaceae</taxon>
        <taxon>Halosimplex</taxon>
    </lineage>
</organism>
<accession>A0A7D5TWL4</accession>